<feature type="transmembrane region" description="Helical" evidence="1">
    <location>
        <begin position="24"/>
        <end position="56"/>
    </location>
</feature>
<dbReference type="EMBL" id="JACJKY010000045">
    <property type="protein sequence ID" value="MBM6922035.1"/>
    <property type="molecule type" value="Genomic_DNA"/>
</dbReference>
<dbReference type="AlphaFoldDB" id="A0A938XAC2"/>
<evidence type="ECO:0000313" key="2">
    <source>
        <dbReference type="EMBL" id="MBM6922035.1"/>
    </source>
</evidence>
<evidence type="ECO:0000313" key="3">
    <source>
        <dbReference type="Proteomes" id="UP000774750"/>
    </source>
</evidence>
<organism evidence="2 3">
    <name type="scientific">Merdimmobilis hominis</name>
    <dbReference type="NCBI Taxonomy" id="2897707"/>
    <lineage>
        <taxon>Bacteria</taxon>
        <taxon>Bacillati</taxon>
        <taxon>Bacillota</taxon>
        <taxon>Clostridia</taxon>
        <taxon>Eubacteriales</taxon>
        <taxon>Oscillospiraceae</taxon>
        <taxon>Merdimmobilis</taxon>
    </lineage>
</organism>
<reference evidence="2" key="1">
    <citation type="submission" date="2020-08" db="EMBL/GenBank/DDBJ databases">
        <authorList>
            <person name="Cejkova D."/>
            <person name="Kubasova T."/>
            <person name="Jahodarova E."/>
            <person name="Rychlik I."/>
        </authorList>
    </citation>
    <scope>NUCLEOTIDE SEQUENCE</scope>
    <source>
        <strain evidence="2">An559</strain>
    </source>
</reference>
<accession>A0A938XAC2</accession>
<reference evidence="2" key="2">
    <citation type="journal article" date="2021" name="Sci. Rep.">
        <title>The distribution of antibiotic resistance genes in chicken gut microbiota commensals.</title>
        <authorList>
            <person name="Juricova H."/>
            <person name="Matiasovicova J."/>
            <person name="Kubasova T."/>
            <person name="Cejkova D."/>
            <person name="Rychlik I."/>
        </authorList>
    </citation>
    <scope>NUCLEOTIDE SEQUENCE</scope>
    <source>
        <strain evidence="2">An559</strain>
    </source>
</reference>
<keyword evidence="1" id="KW-0472">Membrane</keyword>
<comment type="caution">
    <text evidence="2">The sequence shown here is derived from an EMBL/GenBank/DDBJ whole genome shotgun (WGS) entry which is preliminary data.</text>
</comment>
<keyword evidence="1" id="KW-1133">Transmembrane helix</keyword>
<proteinExistence type="predicted"/>
<name>A0A938XAC2_9FIRM</name>
<protein>
    <submittedName>
        <fullName evidence="2">Uncharacterized protein</fullName>
    </submittedName>
</protein>
<keyword evidence="3" id="KW-1185">Reference proteome</keyword>
<gene>
    <name evidence="2" type="ORF">H6A12_12895</name>
</gene>
<dbReference type="RefSeq" id="WP_204448416.1">
    <property type="nucleotide sequence ID" value="NZ_JACJKY010000045.1"/>
</dbReference>
<keyword evidence="1" id="KW-0812">Transmembrane</keyword>
<dbReference type="Proteomes" id="UP000774750">
    <property type="component" value="Unassembled WGS sequence"/>
</dbReference>
<evidence type="ECO:0000256" key="1">
    <source>
        <dbReference type="SAM" id="Phobius"/>
    </source>
</evidence>
<sequence length="86" mass="10150">MTQYLYPQNLKATANLWLWGLRDFTILCIAALLSVVALVQLHFFIPAAVTLCYGFLTIRMEDTTVLDFIKYAVRYFISTQQYFEWR</sequence>